<feature type="domain" description="Alpha-type protein kinase" evidence="7">
    <location>
        <begin position="337"/>
        <end position="587"/>
    </location>
</feature>
<evidence type="ECO:0000256" key="3">
    <source>
        <dbReference type="ARBA" id="ARBA00022741"/>
    </source>
</evidence>
<evidence type="ECO:0000256" key="2">
    <source>
        <dbReference type="ARBA" id="ARBA00022679"/>
    </source>
</evidence>
<reference evidence="8" key="1">
    <citation type="submission" date="2023-03" db="EMBL/GenBank/DDBJ databases">
        <title>Massive genome expansion in bonnet fungi (Mycena s.s.) driven by repeated elements and novel gene families across ecological guilds.</title>
        <authorList>
            <consortium name="Lawrence Berkeley National Laboratory"/>
            <person name="Harder C.B."/>
            <person name="Miyauchi S."/>
            <person name="Viragh M."/>
            <person name="Kuo A."/>
            <person name="Thoen E."/>
            <person name="Andreopoulos B."/>
            <person name="Lu D."/>
            <person name="Skrede I."/>
            <person name="Drula E."/>
            <person name="Henrissat B."/>
            <person name="Morin E."/>
            <person name="Kohler A."/>
            <person name="Barry K."/>
            <person name="LaButti K."/>
            <person name="Morin E."/>
            <person name="Salamov A."/>
            <person name="Lipzen A."/>
            <person name="Mereny Z."/>
            <person name="Hegedus B."/>
            <person name="Baldrian P."/>
            <person name="Stursova M."/>
            <person name="Weitz H."/>
            <person name="Taylor A."/>
            <person name="Grigoriev I.V."/>
            <person name="Nagy L.G."/>
            <person name="Martin F."/>
            <person name="Kauserud H."/>
        </authorList>
    </citation>
    <scope>NUCLEOTIDE SEQUENCE</scope>
    <source>
        <strain evidence="8">9284</strain>
    </source>
</reference>
<dbReference type="GO" id="GO:0005524">
    <property type="term" value="F:ATP binding"/>
    <property type="evidence" value="ECO:0007669"/>
    <property type="project" value="UniProtKB-KW"/>
</dbReference>
<evidence type="ECO:0000256" key="5">
    <source>
        <dbReference type="ARBA" id="ARBA00022840"/>
    </source>
</evidence>
<dbReference type="EMBL" id="JARKIF010000002">
    <property type="protein sequence ID" value="KAJ7647951.1"/>
    <property type="molecule type" value="Genomic_DNA"/>
</dbReference>
<keyword evidence="3" id="KW-0547">Nucleotide-binding</keyword>
<evidence type="ECO:0000259" key="7">
    <source>
        <dbReference type="PROSITE" id="PS51158"/>
    </source>
</evidence>
<gene>
    <name evidence="8" type="ORF">FB45DRAFT_1102368</name>
</gene>
<keyword evidence="2" id="KW-0808">Transferase</keyword>
<sequence length="596" mass="65365">MAENPTQPTITTCCSDTPGDGCGLDFPGKTEAGICQKCKLLDSLDSTSPKYQEALAYPQCLTCGVAWKRLPHTDECGSCHQKALAASGLVNHSLDTAIQARSNAFSIRTNRPTQSNSLANKPPTPTIPLNTAALDQFRNVGHNDADCIKVFVEMRIGKTLSIDLGKTSRPYPPNTPMSEVIDDILQIWNVTWTKSNTFPLTSEKASLRFHGNQNIIPTTEYLPILDFYQMHKSAPNHEAYFTKMPKQAASTKGKVLALEIYMSNEDAKGPDATSKSTGTSTTLKRRKEKENDDAGASKRPRVSGSLQSAFVRTLPGPEPTQSTKIKIVRAKFNVDPDICDASAEWPSTFTNDTEEALISNDIFKSGAMKHCYKLSIGDKNYIAKRFFEIGKGRDEVTLKENAHNLTFDAIRCVTAAWFLDKFQESAAQHSVQVAQNFEITDVLLVEEVIEDGDAPSPASGVTREIFEAEPEASRRIVWMLEPLRNANVTHYSGTNQHPAGSGQLAHTLYSFVHFAYEESNGTVVFADVQGSPGRLSTNAMGMIIFDLMTHTDEGDSGVGDFGEKGIARWRKQHDCNAFCKALELGAGESDDEEDGE</sequence>
<keyword evidence="9" id="KW-1185">Reference proteome</keyword>
<dbReference type="PANTHER" id="PTHR45992:SF2">
    <property type="entry name" value="EUKARYOTIC ELONGATION FACTOR 2 KINASE"/>
    <property type="match status" value="1"/>
</dbReference>
<evidence type="ECO:0000313" key="9">
    <source>
        <dbReference type="Proteomes" id="UP001221142"/>
    </source>
</evidence>
<dbReference type="AlphaFoldDB" id="A0AAD7CGF3"/>
<dbReference type="GO" id="GO:0004674">
    <property type="term" value="F:protein serine/threonine kinase activity"/>
    <property type="evidence" value="ECO:0007669"/>
    <property type="project" value="UniProtKB-KW"/>
</dbReference>
<dbReference type="InterPro" id="IPR051852">
    <property type="entry name" value="Alpha-type_PK"/>
</dbReference>
<evidence type="ECO:0000256" key="4">
    <source>
        <dbReference type="ARBA" id="ARBA00022777"/>
    </source>
</evidence>
<proteinExistence type="predicted"/>
<dbReference type="Gene3D" id="3.20.200.10">
    <property type="entry name" value="MHCK/EF2 kinase"/>
    <property type="match status" value="1"/>
</dbReference>
<name>A0AAD7CGF3_9AGAR</name>
<organism evidence="8 9">
    <name type="scientific">Roridomyces roridus</name>
    <dbReference type="NCBI Taxonomy" id="1738132"/>
    <lineage>
        <taxon>Eukaryota</taxon>
        <taxon>Fungi</taxon>
        <taxon>Dikarya</taxon>
        <taxon>Basidiomycota</taxon>
        <taxon>Agaricomycotina</taxon>
        <taxon>Agaricomycetes</taxon>
        <taxon>Agaricomycetidae</taxon>
        <taxon>Agaricales</taxon>
        <taxon>Marasmiineae</taxon>
        <taxon>Mycenaceae</taxon>
        <taxon>Roridomyces</taxon>
    </lineage>
</organism>
<accession>A0AAD7CGF3</accession>
<keyword evidence="5" id="KW-0067">ATP-binding</keyword>
<dbReference type="PROSITE" id="PS51158">
    <property type="entry name" value="ALPHA_KINASE"/>
    <property type="match status" value="1"/>
</dbReference>
<evidence type="ECO:0000313" key="8">
    <source>
        <dbReference type="EMBL" id="KAJ7647951.1"/>
    </source>
</evidence>
<dbReference type="GO" id="GO:1903013">
    <property type="term" value="P:response to differentiation-inducing factor 1"/>
    <property type="evidence" value="ECO:0007669"/>
    <property type="project" value="TreeGrafter"/>
</dbReference>
<dbReference type="Pfam" id="PF02816">
    <property type="entry name" value="Alpha_kinase"/>
    <property type="match status" value="1"/>
</dbReference>
<dbReference type="Proteomes" id="UP001221142">
    <property type="component" value="Unassembled WGS sequence"/>
</dbReference>
<dbReference type="GO" id="GO:0031037">
    <property type="term" value="P:myosin II filament disassembly"/>
    <property type="evidence" value="ECO:0007669"/>
    <property type="project" value="TreeGrafter"/>
</dbReference>
<feature type="region of interest" description="Disordered" evidence="6">
    <location>
        <begin position="266"/>
        <end position="318"/>
    </location>
</feature>
<feature type="compositionally biased region" description="Low complexity" evidence="6">
    <location>
        <begin position="273"/>
        <end position="282"/>
    </location>
</feature>
<keyword evidence="1" id="KW-0723">Serine/threonine-protein kinase</keyword>
<dbReference type="InterPro" id="IPR004166">
    <property type="entry name" value="a-kinase_dom"/>
</dbReference>
<dbReference type="InterPro" id="IPR011009">
    <property type="entry name" value="Kinase-like_dom_sf"/>
</dbReference>
<dbReference type="PANTHER" id="PTHR45992">
    <property type="entry name" value="EUKARYOTIC ELONGATION FACTOR 2 KINASE-RELATED"/>
    <property type="match status" value="1"/>
</dbReference>
<dbReference type="CDD" id="cd04515">
    <property type="entry name" value="Alpha_kinase"/>
    <property type="match status" value="1"/>
</dbReference>
<dbReference type="SMART" id="SM00811">
    <property type="entry name" value="Alpha_kinase"/>
    <property type="match status" value="1"/>
</dbReference>
<comment type="caution">
    <text evidence="8">The sequence shown here is derived from an EMBL/GenBank/DDBJ whole genome shotgun (WGS) entry which is preliminary data.</text>
</comment>
<evidence type="ECO:0000256" key="6">
    <source>
        <dbReference type="SAM" id="MobiDB-lite"/>
    </source>
</evidence>
<evidence type="ECO:0000256" key="1">
    <source>
        <dbReference type="ARBA" id="ARBA00022527"/>
    </source>
</evidence>
<protein>
    <submittedName>
        <fullName evidence="8">Kinase-like domain-containing protein</fullName>
    </submittedName>
</protein>
<dbReference type="SUPFAM" id="SSF56112">
    <property type="entry name" value="Protein kinase-like (PK-like)"/>
    <property type="match status" value="1"/>
</dbReference>
<keyword evidence="4 8" id="KW-0418">Kinase</keyword>